<evidence type="ECO:0000313" key="3">
    <source>
        <dbReference type="EMBL" id="CAI9094745.1"/>
    </source>
</evidence>
<dbReference type="Pfam" id="PF02364">
    <property type="entry name" value="Glucan_synthase"/>
    <property type="match status" value="2"/>
</dbReference>
<name>A0AAV1CH54_OLDCO</name>
<sequence>MDLLLVPYWADRELDVIQWPPFLLASKIPIAVDMAKDSNGKDRELKKRISADNYMSFAVSECYKSFRNIIMFLVRGDREKEVIEYIFLEVDKHIEAGDIANEYKLSALPGLYDLFIKLIKFLLENKQEDRDQVVILFQDMLEVVTRDIMMEDHISSLVDSIHGNSGHEGMIPLDQQYQLFASAEPSNFQLLNQKLGKRSILTPYYTEEVLFSLHDLEVPNEDGVSILFYLQKIFPDEWTNFLERVKCNNEEELRGSDELEEQMRLWASYRGQTLTKTVRGMMYYRKALELQAFLDMAKDEGD</sequence>
<dbReference type="InterPro" id="IPR058851">
    <property type="entry name" value="CALS1_helical"/>
</dbReference>
<dbReference type="GO" id="GO:0005886">
    <property type="term" value="C:plasma membrane"/>
    <property type="evidence" value="ECO:0007669"/>
    <property type="project" value="TreeGrafter"/>
</dbReference>
<feature type="domain" description="Glycosyl transferase 48" evidence="1">
    <location>
        <begin position="198"/>
        <end position="254"/>
    </location>
</feature>
<evidence type="ECO:0000259" key="2">
    <source>
        <dbReference type="Pfam" id="PF25968"/>
    </source>
</evidence>
<accession>A0AAV1CH54</accession>
<dbReference type="Pfam" id="PF25968">
    <property type="entry name" value="CALS1"/>
    <property type="match status" value="1"/>
</dbReference>
<dbReference type="PANTHER" id="PTHR12741">
    <property type="entry name" value="LYST-INTERACTING PROTEIN LIP5 DOPAMINE RESPONSIVE PROTEIN DRG-1"/>
    <property type="match status" value="1"/>
</dbReference>
<dbReference type="GO" id="GO:0006075">
    <property type="term" value="P:(1-&gt;3)-beta-D-glucan biosynthetic process"/>
    <property type="evidence" value="ECO:0007669"/>
    <property type="project" value="InterPro"/>
</dbReference>
<dbReference type="GO" id="GO:0003843">
    <property type="term" value="F:1,3-beta-D-glucan synthase activity"/>
    <property type="evidence" value="ECO:0007669"/>
    <property type="project" value="InterPro"/>
</dbReference>
<feature type="domain" description="Glycosyl transferase 48" evidence="1">
    <location>
        <begin position="258"/>
        <end position="298"/>
    </location>
</feature>
<proteinExistence type="predicted"/>
<dbReference type="Proteomes" id="UP001161247">
    <property type="component" value="Chromosome 2"/>
</dbReference>
<dbReference type="AlphaFoldDB" id="A0AAV1CH54"/>
<feature type="domain" description="Callose synthase helical" evidence="2">
    <location>
        <begin position="20"/>
        <end position="183"/>
    </location>
</feature>
<dbReference type="PANTHER" id="PTHR12741:SF48">
    <property type="entry name" value="1,3-BETA-GLUCAN SYNTHASE COMPONENT FKS1-RELATED"/>
    <property type="match status" value="1"/>
</dbReference>
<dbReference type="InterPro" id="IPR003440">
    <property type="entry name" value="Glyco_trans_48_dom"/>
</dbReference>
<keyword evidence="4" id="KW-1185">Reference proteome</keyword>
<protein>
    <submittedName>
        <fullName evidence="3">OLC1v1030532C1</fullName>
    </submittedName>
</protein>
<reference evidence="3" key="1">
    <citation type="submission" date="2023-03" db="EMBL/GenBank/DDBJ databases">
        <authorList>
            <person name="Julca I."/>
        </authorList>
    </citation>
    <scope>NUCLEOTIDE SEQUENCE</scope>
</reference>
<dbReference type="GO" id="GO:0000148">
    <property type="term" value="C:1,3-beta-D-glucan synthase complex"/>
    <property type="evidence" value="ECO:0007669"/>
    <property type="project" value="InterPro"/>
</dbReference>
<dbReference type="EMBL" id="OX459119">
    <property type="protein sequence ID" value="CAI9094745.1"/>
    <property type="molecule type" value="Genomic_DNA"/>
</dbReference>
<organism evidence="3 4">
    <name type="scientific">Oldenlandia corymbosa var. corymbosa</name>
    <dbReference type="NCBI Taxonomy" id="529605"/>
    <lineage>
        <taxon>Eukaryota</taxon>
        <taxon>Viridiplantae</taxon>
        <taxon>Streptophyta</taxon>
        <taxon>Embryophyta</taxon>
        <taxon>Tracheophyta</taxon>
        <taxon>Spermatophyta</taxon>
        <taxon>Magnoliopsida</taxon>
        <taxon>eudicotyledons</taxon>
        <taxon>Gunneridae</taxon>
        <taxon>Pentapetalae</taxon>
        <taxon>asterids</taxon>
        <taxon>lamiids</taxon>
        <taxon>Gentianales</taxon>
        <taxon>Rubiaceae</taxon>
        <taxon>Rubioideae</taxon>
        <taxon>Spermacoceae</taxon>
        <taxon>Hedyotis-Oldenlandia complex</taxon>
        <taxon>Oldenlandia</taxon>
    </lineage>
</organism>
<evidence type="ECO:0000259" key="1">
    <source>
        <dbReference type="Pfam" id="PF02364"/>
    </source>
</evidence>
<gene>
    <name evidence="3" type="ORF">OLC1_LOCUS5848</name>
</gene>
<evidence type="ECO:0000313" key="4">
    <source>
        <dbReference type="Proteomes" id="UP001161247"/>
    </source>
</evidence>